<proteinExistence type="predicted"/>
<dbReference type="PANTHER" id="PTHR47910:SF2">
    <property type="entry name" value="RIBULOSE BISPHOSPHATE CARBOXYLASE LARGE CHAIN, CATALYTIC DOMAIN-CONTAINING PROTEIN"/>
    <property type="match status" value="1"/>
</dbReference>
<protein>
    <submittedName>
        <fullName evidence="2">Uncharacterized protein</fullName>
    </submittedName>
</protein>
<dbReference type="InterPro" id="IPR012340">
    <property type="entry name" value="NA-bd_OB-fold"/>
</dbReference>
<feature type="compositionally biased region" description="Basic and acidic residues" evidence="1">
    <location>
        <begin position="368"/>
        <end position="385"/>
    </location>
</feature>
<gene>
    <name evidence="2" type="ORF">RDI58_020038</name>
</gene>
<dbReference type="EMBL" id="JBANQN010000008">
    <property type="protein sequence ID" value="KAK6782242.1"/>
    <property type="molecule type" value="Genomic_DNA"/>
</dbReference>
<keyword evidence="3" id="KW-1185">Reference proteome</keyword>
<organism evidence="2 3">
    <name type="scientific">Solanum bulbocastanum</name>
    <name type="common">Wild potato</name>
    <dbReference type="NCBI Taxonomy" id="147425"/>
    <lineage>
        <taxon>Eukaryota</taxon>
        <taxon>Viridiplantae</taxon>
        <taxon>Streptophyta</taxon>
        <taxon>Embryophyta</taxon>
        <taxon>Tracheophyta</taxon>
        <taxon>Spermatophyta</taxon>
        <taxon>Magnoliopsida</taxon>
        <taxon>eudicotyledons</taxon>
        <taxon>Gunneridae</taxon>
        <taxon>Pentapetalae</taxon>
        <taxon>asterids</taxon>
        <taxon>lamiids</taxon>
        <taxon>Solanales</taxon>
        <taxon>Solanaceae</taxon>
        <taxon>Solanoideae</taxon>
        <taxon>Solaneae</taxon>
        <taxon>Solanum</taxon>
    </lineage>
</organism>
<dbReference type="PANTHER" id="PTHR47910">
    <property type="entry name" value="RIBULOSE BISPHOSPHATE CARBOXYLASE LARGE CHAIN, CATALYTIC DOMAIN-CONTAINING PROTEIN"/>
    <property type="match status" value="1"/>
</dbReference>
<name>A0AAN8TC42_SOLBU</name>
<feature type="region of interest" description="Disordered" evidence="1">
    <location>
        <begin position="353"/>
        <end position="404"/>
    </location>
</feature>
<dbReference type="Proteomes" id="UP001371456">
    <property type="component" value="Unassembled WGS sequence"/>
</dbReference>
<accession>A0AAN8TC42</accession>
<dbReference type="Gene3D" id="2.40.50.140">
    <property type="entry name" value="Nucleic acid-binding proteins"/>
    <property type="match status" value="3"/>
</dbReference>
<evidence type="ECO:0000313" key="2">
    <source>
        <dbReference type="EMBL" id="KAK6782242.1"/>
    </source>
</evidence>
<evidence type="ECO:0000313" key="3">
    <source>
        <dbReference type="Proteomes" id="UP001371456"/>
    </source>
</evidence>
<dbReference type="SUPFAM" id="SSF50249">
    <property type="entry name" value="Nucleic acid-binding proteins"/>
    <property type="match status" value="1"/>
</dbReference>
<dbReference type="AlphaFoldDB" id="A0AAN8TC42"/>
<evidence type="ECO:0000256" key="1">
    <source>
        <dbReference type="SAM" id="MobiDB-lite"/>
    </source>
</evidence>
<reference evidence="2 3" key="1">
    <citation type="submission" date="2024-02" db="EMBL/GenBank/DDBJ databases">
        <title>de novo genome assembly of Solanum bulbocastanum strain 11H21.</title>
        <authorList>
            <person name="Hosaka A.J."/>
        </authorList>
    </citation>
    <scope>NUCLEOTIDE SEQUENCE [LARGE SCALE GENOMIC DNA]</scope>
    <source>
        <tissue evidence="2">Young leaves</tissue>
    </source>
</reference>
<sequence length="404" mass="46656">MIIQDKQEDQIKGIAYGDDIPYYQDRIKLYHTYYIARTRMQPLSSNYEKPLHAFELVFDKKSVLLELEENDVDALPLPTKLTLTSFIDIKQQVLQAITDLNKKKLDILSIVVNCFPPRYLMSMNKWLQELIVMDIFKHTFTVTIWDQTIMDNEGNKLLQQLHEYPIILARRVGGSRYNDNVFLDICMHVIIPELHLIPITENKATLTSFTSRSTSKFGTLISIPVDEEVIPIANAESQEDDVRYPIIMQIHCMNCGQHRMLIPRCRFNVNLEDNSGTTTTMIMNKEGEKSLSLTAEQIYERTSTKNNFPPMKDLDTAFINKIFSIRAEKAFTCAPNTRATNLYIHSCMEKEYTTHPPTAPNKSNIQEANKRKQHVEPEQVTEHAKSSSPRMKQKLEPPTTEKPN</sequence>
<comment type="caution">
    <text evidence="2">The sequence shown here is derived from an EMBL/GenBank/DDBJ whole genome shotgun (WGS) entry which is preliminary data.</text>
</comment>